<evidence type="ECO:0008006" key="3">
    <source>
        <dbReference type="Google" id="ProtNLM"/>
    </source>
</evidence>
<dbReference type="Gene3D" id="3.60.10.10">
    <property type="entry name" value="Endonuclease/exonuclease/phosphatase"/>
    <property type="match status" value="1"/>
</dbReference>
<gene>
    <name evidence="1" type="ORF">EEDITHA_LOCUS10801</name>
</gene>
<dbReference type="AlphaFoldDB" id="A0AAU9UBZ3"/>
<dbReference type="SUPFAM" id="SSF56219">
    <property type="entry name" value="DNase I-like"/>
    <property type="match status" value="1"/>
</dbReference>
<organism evidence="1 2">
    <name type="scientific">Euphydryas editha</name>
    <name type="common">Edith's checkerspot</name>
    <dbReference type="NCBI Taxonomy" id="104508"/>
    <lineage>
        <taxon>Eukaryota</taxon>
        <taxon>Metazoa</taxon>
        <taxon>Ecdysozoa</taxon>
        <taxon>Arthropoda</taxon>
        <taxon>Hexapoda</taxon>
        <taxon>Insecta</taxon>
        <taxon>Pterygota</taxon>
        <taxon>Neoptera</taxon>
        <taxon>Endopterygota</taxon>
        <taxon>Lepidoptera</taxon>
        <taxon>Glossata</taxon>
        <taxon>Ditrysia</taxon>
        <taxon>Papilionoidea</taxon>
        <taxon>Nymphalidae</taxon>
        <taxon>Nymphalinae</taxon>
        <taxon>Euphydryas</taxon>
    </lineage>
</organism>
<comment type="caution">
    <text evidence="1">The sequence shown here is derived from an EMBL/GenBank/DDBJ whole genome shotgun (WGS) entry which is preliminary data.</text>
</comment>
<proteinExistence type="predicted"/>
<keyword evidence="2" id="KW-1185">Reference proteome</keyword>
<dbReference type="EMBL" id="CAKOGL010000015">
    <property type="protein sequence ID" value="CAH2095332.1"/>
    <property type="molecule type" value="Genomic_DNA"/>
</dbReference>
<accession>A0AAU9UBZ3</accession>
<protein>
    <recommendedName>
        <fullName evidence="3">Endonuclease/exonuclease/phosphatase domain-containing protein</fullName>
    </recommendedName>
</protein>
<dbReference type="InterPro" id="IPR036691">
    <property type="entry name" value="Endo/exonu/phosph_ase_sf"/>
</dbReference>
<name>A0AAU9UBZ3_EUPED</name>
<dbReference type="Proteomes" id="UP001153954">
    <property type="component" value="Unassembled WGS sequence"/>
</dbReference>
<evidence type="ECO:0000313" key="1">
    <source>
        <dbReference type="EMBL" id="CAH2095332.1"/>
    </source>
</evidence>
<reference evidence="1" key="1">
    <citation type="submission" date="2022-03" db="EMBL/GenBank/DDBJ databases">
        <authorList>
            <person name="Tunstrom K."/>
        </authorList>
    </citation>
    <scope>NUCLEOTIDE SEQUENCE</scope>
</reference>
<evidence type="ECO:0000313" key="2">
    <source>
        <dbReference type="Proteomes" id="UP001153954"/>
    </source>
</evidence>
<sequence length="142" mass="15949">MGGGVLIAVKTNIPVRSSSSIEVKNFAGDVIRISIPLQIGPILKQLHIYCCYFPHGKFHVESLCDCFDAISNEILLHPDDHYFIIGDFNITNCIWDWNGEVMTVRNFDDGNPGVESLFGFLNITDLKQFNRIPNGNGRYLDS</sequence>